<feature type="compositionally biased region" description="Polar residues" evidence="1">
    <location>
        <begin position="24"/>
        <end position="33"/>
    </location>
</feature>
<comment type="caution">
    <text evidence="2">The sequence shown here is derived from an EMBL/GenBank/DDBJ whole genome shotgun (WGS) entry which is preliminary data.</text>
</comment>
<name>A0A919DVB0_9ACTN</name>
<keyword evidence="3" id="KW-1185">Reference proteome</keyword>
<dbReference type="EMBL" id="BNBC01000022">
    <property type="protein sequence ID" value="GHE84703.1"/>
    <property type="molecule type" value="Genomic_DNA"/>
</dbReference>
<feature type="region of interest" description="Disordered" evidence="1">
    <location>
        <begin position="1"/>
        <end position="44"/>
    </location>
</feature>
<sequence length="138" mass="14369">MEPPWAESLQMAESPQGTVGQGSLVFSTGSWQPAVNPDTGGEAPLRPVVAADNRAGTVAHGRCVRAGALGDGQAAERVTQTNAGVRRPPDPTSRGAWMAMPWINGDDETRAHGAAAGLLGPCFARAVSLMRWPQEVIA</sequence>
<protein>
    <submittedName>
        <fullName evidence="2">Uncharacterized protein</fullName>
    </submittedName>
</protein>
<organism evidence="2 3">
    <name type="scientific">Streptomyces spiralis</name>
    <dbReference type="NCBI Taxonomy" id="66376"/>
    <lineage>
        <taxon>Bacteria</taxon>
        <taxon>Bacillati</taxon>
        <taxon>Actinomycetota</taxon>
        <taxon>Actinomycetes</taxon>
        <taxon>Kitasatosporales</taxon>
        <taxon>Streptomycetaceae</taxon>
        <taxon>Streptomyces</taxon>
    </lineage>
</organism>
<evidence type="ECO:0000256" key="1">
    <source>
        <dbReference type="SAM" id="MobiDB-lite"/>
    </source>
</evidence>
<proteinExistence type="predicted"/>
<evidence type="ECO:0000313" key="3">
    <source>
        <dbReference type="Proteomes" id="UP000641386"/>
    </source>
</evidence>
<reference evidence="2" key="2">
    <citation type="submission" date="2020-09" db="EMBL/GenBank/DDBJ databases">
        <authorList>
            <person name="Sun Q."/>
            <person name="Ohkuma M."/>
        </authorList>
    </citation>
    <scope>NUCLEOTIDE SEQUENCE</scope>
    <source>
        <strain evidence="2">JCM 3302</strain>
    </source>
</reference>
<gene>
    <name evidence="2" type="ORF">GCM10014715_46070</name>
</gene>
<dbReference type="Proteomes" id="UP000641386">
    <property type="component" value="Unassembled WGS sequence"/>
</dbReference>
<reference evidence="2" key="1">
    <citation type="journal article" date="2014" name="Int. J. Syst. Evol. Microbiol.">
        <title>Complete genome sequence of Corynebacterium casei LMG S-19264T (=DSM 44701T), isolated from a smear-ripened cheese.</title>
        <authorList>
            <consortium name="US DOE Joint Genome Institute (JGI-PGF)"/>
            <person name="Walter F."/>
            <person name="Albersmeier A."/>
            <person name="Kalinowski J."/>
            <person name="Ruckert C."/>
        </authorList>
    </citation>
    <scope>NUCLEOTIDE SEQUENCE</scope>
    <source>
        <strain evidence="2">JCM 3302</strain>
    </source>
</reference>
<evidence type="ECO:0000313" key="2">
    <source>
        <dbReference type="EMBL" id="GHE84703.1"/>
    </source>
</evidence>
<accession>A0A919DVB0</accession>
<dbReference type="AlphaFoldDB" id="A0A919DVB0"/>